<reference evidence="2" key="1">
    <citation type="submission" date="2023-02" db="EMBL/GenBank/DDBJ databases">
        <title>Nocardiopsis ansamitocini NBRC 112285.</title>
        <authorList>
            <person name="Ichikawa N."/>
            <person name="Sato H."/>
            <person name="Tonouchi N."/>
        </authorList>
    </citation>
    <scope>NUCLEOTIDE SEQUENCE</scope>
    <source>
        <strain evidence="2">NBRC 112285</strain>
    </source>
</reference>
<organism evidence="2 3">
    <name type="scientific">Nocardiopsis ansamitocini</name>
    <dbReference type="NCBI Taxonomy" id="1670832"/>
    <lineage>
        <taxon>Bacteria</taxon>
        <taxon>Bacillati</taxon>
        <taxon>Actinomycetota</taxon>
        <taxon>Actinomycetes</taxon>
        <taxon>Streptosporangiales</taxon>
        <taxon>Nocardiopsidaceae</taxon>
        <taxon>Nocardiopsis</taxon>
    </lineage>
</organism>
<dbReference type="AlphaFoldDB" id="A0A9W6UL05"/>
<evidence type="ECO:0000256" key="1">
    <source>
        <dbReference type="SAM" id="MobiDB-lite"/>
    </source>
</evidence>
<evidence type="ECO:0000313" key="2">
    <source>
        <dbReference type="EMBL" id="GLU50252.1"/>
    </source>
</evidence>
<dbReference type="RefSeq" id="WP_285761788.1">
    <property type="nucleotide sequence ID" value="NZ_BSQG01000012.1"/>
</dbReference>
<protein>
    <submittedName>
        <fullName evidence="2">Uncharacterized protein</fullName>
    </submittedName>
</protein>
<accession>A0A9W6UL05</accession>
<feature type="region of interest" description="Disordered" evidence="1">
    <location>
        <begin position="35"/>
        <end position="65"/>
    </location>
</feature>
<proteinExistence type="predicted"/>
<evidence type="ECO:0000313" key="3">
    <source>
        <dbReference type="Proteomes" id="UP001165092"/>
    </source>
</evidence>
<name>A0A9W6UL05_9ACTN</name>
<comment type="caution">
    <text evidence="2">The sequence shown here is derived from an EMBL/GenBank/DDBJ whole genome shotgun (WGS) entry which is preliminary data.</text>
</comment>
<sequence>MADGAGAPPAVTPLRFLGDPDAAACEGDLCPMPTTAGTAPYAVGADNPPGGGPAGDNNGGALSDG</sequence>
<dbReference type="Proteomes" id="UP001165092">
    <property type="component" value="Unassembled WGS sequence"/>
</dbReference>
<keyword evidence="3" id="KW-1185">Reference proteome</keyword>
<dbReference type="EMBL" id="BSQG01000012">
    <property type="protein sequence ID" value="GLU50252.1"/>
    <property type="molecule type" value="Genomic_DNA"/>
</dbReference>
<gene>
    <name evidence="2" type="ORF">Nans01_46030</name>
</gene>